<reference evidence="1 2" key="1">
    <citation type="submission" date="2020-07" db="EMBL/GenBank/DDBJ databases">
        <title>Halophilic bacteria isolated from french cheeses.</title>
        <authorList>
            <person name="Kothe C.I."/>
            <person name="Farah-Kraiem B."/>
            <person name="Renault P."/>
            <person name="Dridi B."/>
        </authorList>
    </citation>
    <scope>NUCLEOTIDE SEQUENCE [LARGE SCALE GENOMIC DNA]</scope>
    <source>
        <strain evidence="1 2">FME1</strain>
    </source>
</reference>
<protein>
    <submittedName>
        <fullName evidence="1">Uncharacterized protein</fullName>
    </submittedName>
</protein>
<gene>
    <name evidence="1" type="ORF">EI168_10385</name>
</gene>
<comment type="caution">
    <text evidence="1">The sequence shown here is derived from an EMBL/GenBank/DDBJ whole genome shotgun (WGS) entry which is preliminary data.</text>
</comment>
<evidence type="ECO:0000313" key="2">
    <source>
        <dbReference type="Proteomes" id="UP001645039"/>
    </source>
</evidence>
<evidence type="ECO:0000313" key="1">
    <source>
        <dbReference type="EMBL" id="MBE0400511.1"/>
    </source>
</evidence>
<dbReference type="EMBL" id="RRZD01000008">
    <property type="protein sequence ID" value="MBE0400511.1"/>
    <property type="molecule type" value="Genomic_DNA"/>
</dbReference>
<name>A0ABR9F258_9GAMM</name>
<dbReference type="RefSeq" id="WP_096279985.1">
    <property type="nucleotide sequence ID" value="NZ_CBCSBM010000006.1"/>
</dbReference>
<sequence length="69" mass="7548">MNSVDKCQKCGKEYNPDVEIESKATPTCDSCGAALFEPTAEADFEREGEEHLIEKGLRKIAGEITGDKN</sequence>
<keyword evidence="2" id="KW-1185">Reference proteome</keyword>
<dbReference type="Proteomes" id="UP001645039">
    <property type="component" value="Unassembled WGS sequence"/>
</dbReference>
<accession>A0ABR9F258</accession>
<proteinExistence type="predicted"/>
<organism evidence="1 2">
    <name type="scientific">Halomonas casei</name>
    <dbReference type="NCBI Taxonomy" id="2742613"/>
    <lineage>
        <taxon>Bacteria</taxon>
        <taxon>Pseudomonadati</taxon>
        <taxon>Pseudomonadota</taxon>
        <taxon>Gammaproteobacteria</taxon>
        <taxon>Oceanospirillales</taxon>
        <taxon>Halomonadaceae</taxon>
        <taxon>Halomonas</taxon>
    </lineage>
</organism>